<feature type="domain" description="MYND-type" evidence="5">
    <location>
        <begin position="17"/>
        <end position="57"/>
    </location>
</feature>
<keyword evidence="1" id="KW-0479">Metal-binding</keyword>
<dbReference type="OrthoDB" id="432970at2759"/>
<evidence type="ECO:0000256" key="3">
    <source>
        <dbReference type="ARBA" id="ARBA00022833"/>
    </source>
</evidence>
<dbReference type="AlphaFoldDB" id="A0A067M8D1"/>
<evidence type="ECO:0000313" key="7">
    <source>
        <dbReference type="Proteomes" id="UP000027195"/>
    </source>
</evidence>
<organism evidence="6 7">
    <name type="scientific">Botryobasidium botryosum (strain FD-172 SS1)</name>
    <dbReference type="NCBI Taxonomy" id="930990"/>
    <lineage>
        <taxon>Eukaryota</taxon>
        <taxon>Fungi</taxon>
        <taxon>Dikarya</taxon>
        <taxon>Basidiomycota</taxon>
        <taxon>Agaricomycotina</taxon>
        <taxon>Agaricomycetes</taxon>
        <taxon>Cantharellales</taxon>
        <taxon>Botryobasidiaceae</taxon>
        <taxon>Botryobasidium</taxon>
    </lineage>
</organism>
<evidence type="ECO:0000256" key="2">
    <source>
        <dbReference type="ARBA" id="ARBA00022771"/>
    </source>
</evidence>
<keyword evidence="2 4" id="KW-0863">Zinc-finger</keyword>
<dbReference type="Pfam" id="PF01753">
    <property type="entry name" value="zf-MYND"/>
    <property type="match status" value="1"/>
</dbReference>
<keyword evidence="3" id="KW-0862">Zinc</keyword>
<dbReference type="InterPro" id="IPR002893">
    <property type="entry name" value="Znf_MYND"/>
</dbReference>
<keyword evidence="7" id="KW-1185">Reference proteome</keyword>
<evidence type="ECO:0000256" key="4">
    <source>
        <dbReference type="PROSITE-ProRule" id="PRU00134"/>
    </source>
</evidence>
<dbReference type="SUPFAM" id="SSF144232">
    <property type="entry name" value="HIT/MYND zinc finger-like"/>
    <property type="match status" value="1"/>
</dbReference>
<dbReference type="PROSITE" id="PS50865">
    <property type="entry name" value="ZF_MYND_2"/>
    <property type="match status" value="1"/>
</dbReference>
<sequence>MPSAKKIREARAEIIRCGNCFVKEAETPLRKCSGCQMANYCSKECQRAHWPAHKQPYRNTAMLKANLKERENTPVTSFLERFSIPDEVTMSELDQRLEKWINLHRPPLMNISYHALRLPEDLSRARTHVLYIKLRARPIAEHGGSPGRYFAVEDAYPLAITEAVTRGVPWPESIQQLRTLQSQARARGETAGIMVECPPLGVQIVPVGSIAFFESSKVVPEWKEVLIAHVQAAKHFKSMDFRG</sequence>
<dbReference type="Gene3D" id="6.10.140.2220">
    <property type="match status" value="1"/>
</dbReference>
<dbReference type="EMBL" id="KL198062">
    <property type="protein sequence ID" value="KDQ10965.1"/>
    <property type="molecule type" value="Genomic_DNA"/>
</dbReference>
<name>A0A067M8D1_BOTB1</name>
<reference evidence="7" key="1">
    <citation type="journal article" date="2014" name="Proc. Natl. Acad. Sci. U.S.A.">
        <title>Extensive sampling of basidiomycete genomes demonstrates inadequacy of the white-rot/brown-rot paradigm for wood decay fungi.</title>
        <authorList>
            <person name="Riley R."/>
            <person name="Salamov A.A."/>
            <person name="Brown D.W."/>
            <person name="Nagy L.G."/>
            <person name="Floudas D."/>
            <person name="Held B.W."/>
            <person name="Levasseur A."/>
            <person name="Lombard V."/>
            <person name="Morin E."/>
            <person name="Otillar R."/>
            <person name="Lindquist E.A."/>
            <person name="Sun H."/>
            <person name="LaButti K.M."/>
            <person name="Schmutz J."/>
            <person name="Jabbour D."/>
            <person name="Luo H."/>
            <person name="Baker S.E."/>
            <person name="Pisabarro A.G."/>
            <person name="Walton J.D."/>
            <person name="Blanchette R.A."/>
            <person name="Henrissat B."/>
            <person name="Martin F."/>
            <person name="Cullen D."/>
            <person name="Hibbett D.S."/>
            <person name="Grigoriev I.V."/>
        </authorList>
    </citation>
    <scope>NUCLEOTIDE SEQUENCE [LARGE SCALE GENOMIC DNA]</scope>
    <source>
        <strain evidence="7">FD-172 SS1</strain>
    </source>
</reference>
<protein>
    <recommendedName>
        <fullName evidence="5">MYND-type domain-containing protein</fullName>
    </recommendedName>
</protein>
<dbReference type="HOGENOM" id="CLU_094262_0_1_1"/>
<accession>A0A067M8D1</accession>
<gene>
    <name evidence="6" type="ORF">BOTBODRAFT_136248</name>
</gene>
<dbReference type="GO" id="GO:0008270">
    <property type="term" value="F:zinc ion binding"/>
    <property type="evidence" value="ECO:0007669"/>
    <property type="project" value="UniProtKB-KW"/>
</dbReference>
<dbReference type="InParanoid" id="A0A067M8D1"/>
<proteinExistence type="predicted"/>
<dbReference type="STRING" id="930990.A0A067M8D1"/>
<evidence type="ECO:0000313" key="6">
    <source>
        <dbReference type="EMBL" id="KDQ10965.1"/>
    </source>
</evidence>
<dbReference type="Proteomes" id="UP000027195">
    <property type="component" value="Unassembled WGS sequence"/>
</dbReference>
<evidence type="ECO:0000259" key="5">
    <source>
        <dbReference type="PROSITE" id="PS50865"/>
    </source>
</evidence>
<evidence type="ECO:0000256" key="1">
    <source>
        <dbReference type="ARBA" id="ARBA00022723"/>
    </source>
</evidence>